<evidence type="ECO:0000256" key="1">
    <source>
        <dbReference type="SAM" id="MobiDB-lite"/>
    </source>
</evidence>
<dbReference type="GO" id="GO:0004803">
    <property type="term" value="F:transposase activity"/>
    <property type="evidence" value="ECO:0007669"/>
    <property type="project" value="InterPro"/>
</dbReference>
<feature type="domain" description="Transposase IS200-like" evidence="2">
    <location>
        <begin position="9"/>
        <end position="124"/>
    </location>
</feature>
<evidence type="ECO:0000259" key="2">
    <source>
        <dbReference type="SMART" id="SM01321"/>
    </source>
</evidence>
<dbReference type="PANTHER" id="PTHR34322">
    <property type="entry name" value="TRANSPOSASE, Y1_TNP DOMAIN-CONTAINING"/>
    <property type="match status" value="1"/>
</dbReference>
<dbReference type="Gene3D" id="3.30.70.1290">
    <property type="entry name" value="Transposase IS200-like"/>
    <property type="match status" value="1"/>
</dbReference>
<dbReference type="Proteomes" id="UP000011866">
    <property type="component" value="Chromosome"/>
</dbReference>
<dbReference type="PATRIC" id="fig|1298593.3.peg.405"/>
<dbReference type="SUPFAM" id="SSF143422">
    <property type="entry name" value="Transposase IS200-like"/>
    <property type="match status" value="1"/>
</dbReference>
<dbReference type="KEGG" id="tol:TOL_0419"/>
<evidence type="ECO:0000313" key="3">
    <source>
        <dbReference type="EMBL" id="CCU70861.1"/>
    </source>
</evidence>
<sequence length="239" mass="27372">MARRPRLYLPGCPLHIIQRGNNRDACFRDNSDYKAYLHFMREAATQYGVAIHAFVLMTNHVHILATPSTEESVSRMMQSIGRRYVQHFNYAYSRTGTLWEGRYKSTLVDTDNYLLTVYRYIELNPVRAGMVGHPADYPWSSYSYNAASVEIQMLTPHESYLALGKTSALRESAYRDLFQSHIPDMDINAIRFATNKSWVLGSEKFIEQFERRVGVAGKTAGHGGDRKSKAYKKSTTLTH</sequence>
<dbReference type="EMBL" id="HF680312">
    <property type="protein sequence ID" value="CCU70861.1"/>
    <property type="molecule type" value="Genomic_DNA"/>
</dbReference>
<proteinExistence type="predicted"/>
<dbReference type="GO" id="GO:0006313">
    <property type="term" value="P:DNA transposition"/>
    <property type="evidence" value="ECO:0007669"/>
    <property type="project" value="InterPro"/>
</dbReference>
<dbReference type="InterPro" id="IPR036515">
    <property type="entry name" value="Transposase_17_sf"/>
</dbReference>
<dbReference type="eggNOG" id="COG1943">
    <property type="taxonomic scope" value="Bacteria"/>
</dbReference>
<feature type="region of interest" description="Disordered" evidence="1">
    <location>
        <begin position="217"/>
        <end position="239"/>
    </location>
</feature>
<gene>
    <name evidence="3" type="ORF">TOL_0419</name>
</gene>
<protein>
    <submittedName>
        <fullName evidence="3">Transposase</fullName>
    </submittedName>
</protein>
<name>M5DN68_9GAMM</name>
<evidence type="ECO:0000313" key="4">
    <source>
        <dbReference type="Proteomes" id="UP000011866"/>
    </source>
</evidence>
<dbReference type="STRING" id="187493.CN03_02575"/>
<dbReference type="Pfam" id="PF01797">
    <property type="entry name" value="Y1_Tnp"/>
    <property type="match status" value="1"/>
</dbReference>
<reference evidence="3 4" key="1">
    <citation type="journal article" date="2013" name="Genome Announc.">
        <title>Genome Sequence of Thalassolituus oleivorans MIL-1 (DSM 14913T).</title>
        <authorList>
            <person name="Golyshin P.N."/>
            <person name="Werner J."/>
            <person name="Chernikova T.N."/>
            <person name="Tran H."/>
            <person name="Ferrer M."/>
            <person name="Yakimov M.M."/>
            <person name="Teeling H."/>
            <person name="Golyshina O.V."/>
        </authorList>
    </citation>
    <scope>NUCLEOTIDE SEQUENCE [LARGE SCALE GENOMIC DNA]</scope>
    <source>
        <strain evidence="3 4">MIL-1</strain>
    </source>
</reference>
<dbReference type="PANTHER" id="PTHR34322:SF2">
    <property type="entry name" value="TRANSPOSASE IS200-LIKE DOMAIN-CONTAINING PROTEIN"/>
    <property type="match status" value="1"/>
</dbReference>
<dbReference type="InterPro" id="IPR002686">
    <property type="entry name" value="Transposase_17"/>
</dbReference>
<dbReference type="AlphaFoldDB" id="M5DN68"/>
<accession>M5DN68</accession>
<dbReference type="GO" id="GO:0003677">
    <property type="term" value="F:DNA binding"/>
    <property type="evidence" value="ECO:0007669"/>
    <property type="project" value="InterPro"/>
</dbReference>
<dbReference type="HOGENOM" id="CLU_068226_1_2_6"/>
<dbReference type="SMART" id="SM01321">
    <property type="entry name" value="Y1_Tnp"/>
    <property type="match status" value="1"/>
</dbReference>
<dbReference type="RefSeq" id="WP_015485602.1">
    <property type="nucleotide sequence ID" value="NC_020888.1"/>
</dbReference>
<keyword evidence="4" id="KW-1185">Reference proteome</keyword>
<dbReference type="GeneID" id="79175413"/>
<organism evidence="3 4">
    <name type="scientific">Thalassolituus oleivorans MIL-1</name>
    <dbReference type="NCBI Taxonomy" id="1298593"/>
    <lineage>
        <taxon>Bacteria</taxon>
        <taxon>Pseudomonadati</taxon>
        <taxon>Pseudomonadota</taxon>
        <taxon>Gammaproteobacteria</taxon>
        <taxon>Oceanospirillales</taxon>
        <taxon>Oceanospirillaceae</taxon>
        <taxon>Thalassolituus</taxon>
    </lineage>
</organism>